<dbReference type="SUPFAM" id="SSF53686">
    <property type="entry name" value="Tryptophan synthase beta subunit-like PLP-dependent enzymes"/>
    <property type="match status" value="1"/>
</dbReference>
<sequence length="373" mass="38926">MGHVSPALDPYSSELPASGPYVTLGEGNTPTLPLERLAGELGIGQIAAKLESVNPTGAYSDRAAALTMTMARQQDYRGWIVTTSGNAGLSMAAYGARAGLPGVVLLEDPVPEEKVSACMGYSAEVQLVHGVIEGDESRSNLIWLYDEVRAAAERYNLFIATPNHLFNPEGIRALDTIGYEIAEQLPSATHVYVPTGSGALIVAIGRALAQRGLTPKLVAAQPAGCAPIARYLVDHVATPEIERCYSHTSALQQARPADGYAAADAVTASGGWGTMISDQAILTAQRRLVAAEGLFVEPAAAAGLAALMTDIAAERIDQDAHPVIVLTSAGWKDLANGTLDATPVDTIDVDDIPATVNDWAAMLDGTKQSTAPA</sequence>
<keyword evidence="3" id="KW-0456">Lyase</keyword>
<dbReference type="EMBL" id="QMIG01000024">
    <property type="protein sequence ID" value="RAW10865.1"/>
    <property type="molecule type" value="Genomic_DNA"/>
</dbReference>
<dbReference type="GO" id="GO:0009097">
    <property type="term" value="P:isoleucine biosynthetic process"/>
    <property type="evidence" value="ECO:0007669"/>
    <property type="project" value="TreeGrafter"/>
</dbReference>
<evidence type="ECO:0000256" key="2">
    <source>
        <dbReference type="ARBA" id="ARBA00022898"/>
    </source>
</evidence>
<dbReference type="RefSeq" id="WP_112259813.1">
    <property type="nucleotide sequence ID" value="NZ_QMIG01000024.1"/>
</dbReference>
<proteinExistence type="predicted"/>
<evidence type="ECO:0000259" key="4">
    <source>
        <dbReference type="Pfam" id="PF00291"/>
    </source>
</evidence>
<comment type="cofactor">
    <cofactor evidence="1">
        <name>pyridoxal 5'-phosphate</name>
        <dbReference type="ChEBI" id="CHEBI:597326"/>
    </cofactor>
</comment>
<dbReference type="GO" id="GO:0004794">
    <property type="term" value="F:threonine deaminase activity"/>
    <property type="evidence" value="ECO:0007669"/>
    <property type="project" value="TreeGrafter"/>
</dbReference>
<comment type="caution">
    <text evidence="5">The sequence shown here is derived from an EMBL/GenBank/DDBJ whole genome shotgun (WGS) entry which is preliminary data.</text>
</comment>
<dbReference type="Pfam" id="PF00291">
    <property type="entry name" value="PALP"/>
    <property type="match status" value="1"/>
</dbReference>
<dbReference type="GO" id="GO:0006565">
    <property type="term" value="P:L-serine catabolic process"/>
    <property type="evidence" value="ECO:0007669"/>
    <property type="project" value="TreeGrafter"/>
</dbReference>
<protein>
    <recommendedName>
        <fullName evidence="4">Tryptophan synthase beta chain-like PALP domain-containing protein</fullName>
    </recommendedName>
</protein>
<gene>
    <name evidence="5" type="ORF">DPM12_18370</name>
</gene>
<dbReference type="PANTHER" id="PTHR48078">
    <property type="entry name" value="THREONINE DEHYDRATASE, MITOCHONDRIAL-RELATED"/>
    <property type="match status" value="1"/>
</dbReference>
<organism evidence="5 6">
    <name type="scientific">Phytoactinopolyspora halophila</name>
    <dbReference type="NCBI Taxonomy" id="1981511"/>
    <lineage>
        <taxon>Bacteria</taxon>
        <taxon>Bacillati</taxon>
        <taxon>Actinomycetota</taxon>
        <taxon>Actinomycetes</taxon>
        <taxon>Jiangellales</taxon>
        <taxon>Jiangellaceae</taxon>
        <taxon>Phytoactinopolyspora</taxon>
    </lineage>
</organism>
<accession>A0A329QEI1</accession>
<evidence type="ECO:0000256" key="1">
    <source>
        <dbReference type="ARBA" id="ARBA00001933"/>
    </source>
</evidence>
<dbReference type="OrthoDB" id="9778118at2"/>
<dbReference type="GO" id="GO:0006567">
    <property type="term" value="P:L-threonine catabolic process"/>
    <property type="evidence" value="ECO:0007669"/>
    <property type="project" value="TreeGrafter"/>
</dbReference>
<dbReference type="GO" id="GO:0003941">
    <property type="term" value="F:L-serine ammonia-lyase activity"/>
    <property type="evidence" value="ECO:0007669"/>
    <property type="project" value="TreeGrafter"/>
</dbReference>
<dbReference type="PANTHER" id="PTHR48078:SF6">
    <property type="entry name" value="L-THREONINE DEHYDRATASE CATABOLIC TDCB"/>
    <property type="match status" value="1"/>
</dbReference>
<feature type="domain" description="Tryptophan synthase beta chain-like PALP" evidence="4">
    <location>
        <begin position="22"/>
        <end position="327"/>
    </location>
</feature>
<dbReference type="Gene3D" id="3.40.50.1100">
    <property type="match status" value="2"/>
</dbReference>
<keyword evidence="6" id="KW-1185">Reference proteome</keyword>
<dbReference type="InterPro" id="IPR050147">
    <property type="entry name" value="Ser/Thr_Dehydratase"/>
</dbReference>
<reference evidence="5 6" key="1">
    <citation type="submission" date="2018-06" db="EMBL/GenBank/DDBJ databases">
        <title>Phytoactinopolyspora halophila sp. nov., a novel halophilic actinomycete isolated from a saline soil in China.</title>
        <authorList>
            <person name="Tang S.-K."/>
        </authorList>
    </citation>
    <scope>NUCLEOTIDE SEQUENCE [LARGE SCALE GENOMIC DNA]</scope>
    <source>
        <strain evidence="5 6">YIM 96934</strain>
    </source>
</reference>
<keyword evidence="2" id="KW-0663">Pyridoxal phosphate</keyword>
<dbReference type="AlphaFoldDB" id="A0A329QEI1"/>
<dbReference type="Proteomes" id="UP000250462">
    <property type="component" value="Unassembled WGS sequence"/>
</dbReference>
<evidence type="ECO:0000313" key="6">
    <source>
        <dbReference type="Proteomes" id="UP000250462"/>
    </source>
</evidence>
<evidence type="ECO:0000313" key="5">
    <source>
        <dbReference type="EMBL" id="RAW10865.1"/>
    </source>
</evidence>
<dbReference type="InterPro" id="IPR036052">
    <property type="entry name" value="TrpB-like_PALP_sf"/>
</dbReference>
<evidence type="ECO:0000256" key="3">
    <source>
        <dbReference type="ARBA" id="ARBA00023239"/>
    </source>
</evidence>
<dbReference type="InterPro" id="IPR001926">
    <property type="entry name" value="TrpB-like_PALP"/>
</dbReference>
<name>A0A329QEI1_9ACTN</name>